<evidence type="ECO:0000256" key="2">
    <source>
        <dbReference type="ARBA" id="ARBA00009810"/>
    </source>
</evidence>
<evidence type="ECO:0000256" key="10">
    <source>
        <dbReference type="SAM" id="SignalP"/>
    </source>
</evidence>
<dbReference type="InterPro" id="IPR057601">
    <property type="entry name" value="Oar-like_b-barrel"/>
</dbReference>
<feature type="domain" description="TonB-dependent transporter Oar-like beta-barrel" evidence="12">
    <location>
        <begin position="578"/>
        <end position="859"/>
    </location>
</feature>
<reference evidence="13 14" key="1">
    <citation type="journal article" date="2007" name="Int. J. Syst. Evol. Microbiol.">
        <title>Description of Pelomonas aquatica sp. nov. and Pelomonas puraquae sp. nov., isolated from industrial and haemodialysis water.</title>
        <authorList>
            <person name="Gomila M."/>
            <person name="Bowien B."/>
            <person name="Falsen E."/>
            <person name="Moore E.R."/>
            <person name="Lalucat J."/>
        </authorList>
    </citation>
    <scope>NUCLEOTIDE SEQUENCE [LARGE SCALE GENOMIC DNA]</scope>
    <source>
        <strain evidence="13 14">CCUG 52769</strain>
    </source>
</reference>
<evidence type="ECO:0000256" key="9">
    <source>
        <dbReference type="PROSITE-ProRule" id="PRU01360"/>
    </source>
</evidence>
<dbReference type="InterPro" id="IPR013784">
    <property type="entry name" value="Carb-bd-like_fold"/>
</dbReference>
<dbReference type="Gene3D" id="2.60.40.1120">
    <property type="entry name" value="Carboxypeptidase-like, regulatory domain"/>
    <property type="match status" value="1"/>
</dbReference>
<keyword evidence="6 9" id="KW-0472">Membrane</keyword>
<comment type="similarity">
    <text evidence="2 9">Belongs to the TonB-dependent receptor family.</text>
</comment>
<evidence type="ECO:0000256" key="5">
    <source>
        <dbReference type="ARBA" id="ARBA00022692"/>
    </source>
</evidence>
<feature type="domain" description="TonB-dependent transporter Oar-like beta-barrel" evidence="12">
    <location>
        <begin position="325"/>
        <end position="567"/>
    </location>
</feature>
<dbReference type="EMBL" id="NISI01000011">
    <property type="protein sequence ID" value="OWR02026.1"/>
    <property type="molecule type" value="Genomic_DNA"/>
</dbReference>
<name>A0A254N198_9BURK</name>
<dbReference type="GO" id="GO:0015344">
    <property type="term" value="F:siderophore uptake transmembrane transporter activity"/>
    <property type="evidence" value="ECO:0007669"/>
    <property type="project" value="TreeGrafter"/>
</dbReference>
<dbReference type="Pfam" id="PF07715">
    <property type="entry name" value="Plug"/>
    <property type="match status" value="1"/>
</dbReference>
<keyword evidence="5 9" id="KW-0812">Transmembrane</keyword>
<evidence type="ECO:0000256" key="8">
    <source>
        <dbReference type="ARBA" id="ARBA00023237"/>
    </source>
</evidence>
<dbReference type="InterPro" id="IPR039426">
    <property type="entry name" value="TonB-dep_rcpt-like"/>
</dbReference>
<gene>
    <name evidence="13" type="ORF">CDO81_22135</name>
</gene>
<dbReference type="Pfam" id="PF25183">
    <property type="entry name" value="OMP_b-brl_4"/>
    <property type="match status" value="2"/>
</dbReference>
<dbReference type="AlphaFoldDB" id="A0A254N198"/>
<feature type="domain" description="TonB-dependent receptor plug" evidence="11">
    <location>
        <begin position="127"/>
        <end position="234"/>
    </location>
</feature>
<dbReference type="SUPFAM" id="SSF56935">
    <property type="entry name" value="Porins"/>
    <property type="match status" value="1"/>
</dbReference>
<evidence type="ECO:0008006" key="15">
    <source>
        <dbReference type="Google" id="ProtNLM"/>
    </source>
</evidence>
<comment type="subcellular location">
    <subcellularLocation>
        <location evidence="1 9">Cell outer membrane</location>
        <topology evidence="1 9">Multi-pass membrane protein</topology>
    </subcellularLocation>
</comment>
<dbReference type="GO" id="GO:0009279">
    <property type="term" value="C:cell outer membrane"/>
    <property type="evidence" value="ECO:0007669"/>
    <property type="project" value="UniProtKB-SubCell"/>
</dbReference>
<keyword evidence="10" id="KW-0732">Signal</keyword>
<evidence type="ECO:0000313" key="13">
    <source>
        <dbReference type="EMBL" id="OWR02026.1"/>
    </source>
</evidence>
<proteinExistence type="inferred from homology"/>
<dbReference type="PROSITE" id="PS52016">
    <property type="entry name" value="TONB_DEPENDENT_REC_3"/>
    <property type="match status" value="1"/>
</dbReference>
<feature type="chain" id="PRO_5012942436" description="TonB-dependent receptor plug domain-containing protein" evidence="10">
    <location>
        <begin position="33"/>
        <end position="990"/>
    </location>
</feature>
<dbReference type="PANTHER" id="PTHR30069">
    <property type="entry name" value="TONB-DEPENDENT OUTER MEMBRANE RECEPTOR"/>
    <property type="match status" value="1"/>
</dbReference>
<dbReference type="SUPFAM" id="SSF49452">
    <property type="entry name" value="Starch-binding domain-like"/>
    <property type="match status" value="1"/>
</dbReference>
<dbReference type="InterPro" id="IPR036942">
    <property type="entry name" value="Beta-barrel_TonB_sf"/>
</dbReference>
<evidence type="ECO:0000256" key="7">
    <source>
        <dbReference type="ARBA" id="ARBA00023170"/>
    </source>
</evidence>
<dbReference type="Gene3D" id="2.40.170.20">
    <property type="entry name" value="TonB-dependent receptor, beta-barrel domain"/>
    <property type="match status" value="1"/>
</dbReference>
<dbReference type="InterPro" id="IPR012910">
    <property type="entry name" value="Plug_dom"/>
</dbReference>
<dbReference type="GO" id="GO:0030246">
    <property type="term" value="F:carbohydrate binding"/>
    <property type="evidence" value="ECO:0007669"/>
    <property type="project" value="InterPro"/>
</dbReference>
<dbReference type="PANTHER" id="PTHR30069:SF46">
    <property type="entry name" value="OAR PROTEIN"/>
    <property type="match status" value="1"/>
</dbReference>
<keyword evidence="14" id="KW-1185">Reference proteome</keyword>
<organism evidence="13 14">
    <name type="scientific">Roseateles puraquae</name>
    <dbReference type="NCBI Taxonomy" id="431059"/>
    <lineage>
        <taxon>Bacteria</taxon>
        <taxon>Pseudomonadati</taxon>
        <taxon>Pseudomonadota</taxon>
        <taxon>Betaproteobacteria</taxon>
        <taxon>Burkholderiales</taxon>
        <taxon>Sphaerotilaceae</taxon>
        <taxon>Roseateles</taxon>
    </lineage>
</organism>
<evidence type="ECO:0000256" key="1">
    <source>
        <dbReference type="ARBA" id="ARBA00004571"/>
    </source>
</evidence>
<keyword evidence="3 9" id="KW-0813">Transport</keyword>
<sequence>MSYSSRLFPRRSCALSSTALAVGLLMFSAAQAQQTSGSLNALAGKGDKVTIVSKAIGITREQVADKDGAVSFSQLPAGDYVVTIKRADGSTVTRNVSVQPGQSANVNVQQLEQVVVTGLATKTIDVKSAESVQILSKSEIDRIPVARNTTAIAMLAPGATLGDGRIGSTSSRAGNVPSLGGASPAENAYYINGFNVTNIVNGVAFNSVPFEGVGSQQVKTGGYGAEFGRSLGGVISVTTKRGTDEWHGGANVTWEPDSLRGSAVFSKKDDPTSTNPNDWYLAKGPGYNETLRTNLWAGGPLIADTLYAFALVQAGGQKIRSYGTSQQSETKNDTPQYLLKLDWNINKNNTLEFTSFSDKSTDKIQNWKQVTANGTAKGDSLGTDEYTTGGDTNILKWTGWLTDDLTLSALYGVGKYKRTSVVESAGCPYVQDRRTAPTKILGCATTIPISDPNANDKRTAYRVDAEYSINAQHTLRAGLDSEVYDTVDGSVYPGPERKLYQIRRLGAGSRLSNGYVNGATPIDYVQVREYFNGGTFKTENAAWYVEDNWQVTKNLLVNIGLRNESFTNKNADGIPFVKVKNTYAPRLAAAWDVMGNADLKVYSNVGRYYIPVYANTNVRLSGQQLDKTNFYAYTGTNSNDKFQVPGLGTKLGGEVVNSPGAAPDPRTIVDPNLKPMYQDEFIAGFQKALADRWSVGVKYTHRVLKSSMDDICFGAGAAAWAAKNGYTADQAAAIGDTVDHCFLGNPGRDLTANVDLNGDGKLVAVTIPNSALLFPEKPKRTYDALEFTFERAWDKKWSFQGSYVLAFSKGNTEGYVKSDIGQDDAGISQDWDYPGLMEGANGYLPNDRRHTFKFWGSYAATDEVRVGANVMIQSGRPKNCLGYYAGTLDDVSIAYGSSSFYCGGKLVPRGSVGRLKWFKEVNLQATYTPNWLKGATLSVDLLNVFNTRTVRAINEAGEEALGTPSPSYGQPGASSIQAPRRVRFLAQYEF</sequence>
<evidence type="ECO:0000256" key="4">
    <source>
        <dbReference type="ARBA" id="ARBA00022452"/>
    </source>
</evidence>
<dbReference type="Proteomes" id="UP000197446">
    <property type="component" value="Unassembled WGS sequence"/>
</dbReference>
<accession>A0A254N198</accession>
<keyword evidence="7" id="KW-0675">Receptor</keyword>
<keyword evidence="8 9" id="KW-0998">Cell outer membrane</keyword>
<evidence type="ECO:0000259" key="12">
    <source>
        <dbReference type="Pfam" id="PF25183"/>
    </source>
</evidence>
<feature type="signal peptide" evidence="10">
    <location>
        <begin position="1"/>
        <end position="32"/>
    </location>
</feature>
<evidence type="ECO:0000313" key="14">
    <source>
        <dbReference type="Proteomes" id="UP000197446"/>
    </source>
</evidence>
<dbReference type="RefSeq" id="WP_088485414.1">
    <property type="nucleotide sequence ID" value="NZ_NISI01000011.1"/>
</dbReference>
<dbReference type="Gene3D" id="2.170.130.10">
    <property type="entry name" value="TonB-dependent receptor, plug domain"/>
    <property type="match status" value="1"/>
</dbReference>
<dbReference type="GO" id="GO:0044718">
    <property type="term" value="P:siderophore transmembrane transport"/>
    <property type="evidence" value="ECO:0007669"/>
    <property type="project" value="TreeGrafter"/>
</dbReference>
<dbReference type="OrthoDB" id="9768147at2"/>
<evidence type="ECO:0000259" key="11">
    <source>
        <dbReference type="Pfam" id="PF07715"/>
    </source>
</evidence>
<comment type="caution">
    <text evidence="13">The sequence shown here is derived from an EMBL/GenBank/DDBJ whole genome shotgun (WGS) entry which is preliminary data.</text>
</comment>
<keyword evidence="4 9" id="KW-1134">Transmembrane beta strand</keyword>
<protein>
    <recommendedName>
        <fullName evidence="15">TonB-dependent receptor plug domain-containing protein</fullName>
    </recommendedName>
</protein>
<evidence type="ECO:0000256" key="3">
    <source>
        <dbReference type="ARBA" id="ARBA00022448"/>
    </source>
</evidence>
<evidence type="ECO:0000256" key="6">
    <source>
        <dbReference type="ARBA" id="ARBA00023136"/>
    </source>
</evidence>
<dbReference type="InterPro" id="IPR037066">
    <property type="entry name" value="Plug_dom_sf"/>
</dbReference>